<evidence type="ECO:0000313" key="2">
    <source>
        <dbReference type="Proteomes" id="UP000281985"/>
    </source>
</evidence>
<dbReference type="EMBL" id="REFV01000003">
    <property type="protein sequence ID" value="RMB62904.1"/>
    <property type="molecule type" value="Genomic_DNA"/>
</dbReference>
<gene>
    <name evidence="1" type="ORF">EAX61_04840</name>
</gene>
<dbReference type="AlphaFoldDB" id="A0A3M0GDM4"/>
<comment type="caution">
    <text evidence="1">The sequence shown here is derived from an EMBL/GenBank/DDBJ whole genome shotgun (WGS) entry which is preliminary data.</text>
</comment>
<reference evidence="1 2" key="1">
    <citation type="submission" date="2018-10" db="EMBL/GenBank/DDBJ databases">
        <title>Dokdonia luteus sp. nov., isolated from sea water.</title>
        <authorList>
            <person name="Zhou L.Y."/>
            <person name="Du Z.J."/>
        </authorList>
    </citation>
    <scope>NUCLEOTIDE SEQUENCE [LARGE SCALE GENOMIC DNA]</scope>
    <source>
        <strain evidence="1 2">SH27</strain>
    </source>
</reference>
<evidence type="ECO:0000313" key="1">
    <source>
        <dbReference type="EMBL" id="RMB62904.1"/>
    </source>
</evidence>
<name>A0A3M0GDM4_9FLAO</name>
<keyword evidence="2" id="KW-1185">Reference proteome</keyword>
<dbReference type="OrthoDB" id="1118033at2"/>
<proteinExistence type="predicted"/>
<organism evidence="1 2">
    <name type="scientific">Dokdonia sinensis</name>
    <dbReference type="NCBI Taxonomy" id="2479847"/>
    <lineage>
        <taxon>Bacteria</taxon>
        <taxon>Pseudomonadati</taxon>
        <taxon>Bacteroidota</taxon>
        <taxon>Flavobacteriia</taxon>
        <taxon>Flavobacteriales</taxon>
        <taxon>Flavobacteriaceae</taxon>
        <taxon>Dokdonia</taxon>
    </lineage>
</organism>
<sequence length="228" mass="26642">MKINIKVTSDHVKTIEVLPNSWNTDDYRNLLEIMDYGDTAELSDAELEEMCLLSLSDNEPNEAAEIVLKYLFKDQLNKGQIANLSHEMLNEHPWEEYSDMSMHETFFNAGQILYKAYNGKFPHPKAIHFHVTFTVKSKMMLDVFKDDTEAQIIRVLAQGMPDNTLLKRLFKEELVEGDFLEAKDIIWQLNKVSETDTTVTFDILSSNRWFEDFKYVEDYEATLVHEQE</sequence>
<dbReference type="RefSeq" id="WP_121916538.1">
    <property type="nucleotide sequence ID" value="NZ_REFV01000003.1"/>
</dbReference>
<protein>
    <submittedName>
        <fullName evidence="1">Uncharacterized protein</fullName>
    </submittedName>
</protein>
<dbReference type="Proteomes" id="UP000281985">
    <property type="component" value="Unassembled WGS sequence"/>
</dbReference>
<accession>A0A3M0GDM4</accession>